<evidence type="ECO:0000256" key="3">
    <source>
        <dbReference type="ARBA" id="ARBA00023163"/>
    </source>
</evidence>
<protein>
    <submittedName>
        <fullName evidence="6">Crp/Fnr family transcriptional regulator</fullName>
    </submittedName>
</protein>
<evidence type="ECO:0000259" key="4">
    <source>
        <dbReference type="PROSITE" id="PS50042"/>
    </source>
</evidence>
<dbReference type="InterPro" id="IPR036388">
    <property type="entry name" value="WH-like_DNA-bd_sf"/>
</dbReference>
<organism evidence="6 7">
    <name type="scientific">Acidovorax kalamii</name>
    <dbReference type="NCBI Taxonomy" id="2004485"/>
    <lineage>
        <taxon>Bacteria</taxon>
        <taxon>Pseudomonadati</taxon>
        <taxon>Pseudomonadota</taxon>
        <taxon>Betaproteobacteria</taxon>
        <taxon>Burkholderiales</taxon>
        <taxon>Comamonadaceae</taxon>
        <taxon>Acidovorax</taxon>
    </lineage>
</organism>
<keyword evidence="3" id="KW-0804">Transcription</keyword>
<dbReference type="Gene3D" id="1.10.10.10">
    <property type="entry name" value="Winged helix-like DNA-binding domain superfamily/Winged helix DNA-binding domain"/>
    <property type="match status" value="1"/>
</dbReference>
<dbReference type="GO" id="GO:0003700">
    <property type="term" value="F:DNA-binding transcription factor activity"/>
    <property type="evidence" value="ECO:0007669"/>
    <property type="project" value="TreeGrafter"/>
</dbReference>
<dbReference type="Pfam" id="PF13545">
    <property type="entry name" value="HTH_Crp_2"/>
    <property type="match status" value="1"/>
</dbReference>
<sequence length="272" mass="30332">MYATTLPESAASLEHPLQRPLLSPAEREAINRGRWFAALTPSLRHDIFRLGRVTRYAHGQAIVLQGEPAQDWFACASGAIRFRRTTPAGKQVTLAYVEPGIWVGEAEVLHGGPNTYDGHAHGPTTVLSLAEGVFRQLLRAHPEFGEALLTLQARRMRYLYWMMEDMATLPLRARLAKQLLHVLRRFGERAAMPGQRGAIGLSLVQDELAQLLGGSRQRINVELKWMEREGIIGIHQRSIVVYQQDQLEALAQQEVSDARAETMGGSQGNSPR</sequence>
<dbReference type="RefSeq" id="WP_094288079.1">
    <property type="nucleotide sequence ID" value="NZ_NOIG01000004.1"/>
</dbReference>
<dbReference type="InterPro" id="IPR036390">
    <property type="entry name" value="WH_DNA-bd_sf"/>
</dbReference>
<dbReference type="OrthoDB" id="6881322at2"/>
<evidence type="ECO:0000259" key="5">
    <source>
        <dbReference type="PROSITE" id="PS51063"/>
    </source>
</evidence>
<dbReference type="InterPro" id="IPR000595">
    <property type="entry name" value="cNMP-bd_dom"/>
</dbReference>
<dbReference type="AlphaFoldDB" id="A0A235ERR0"/>
<dbReference type="PANTHER" id="PTHR24567">
    <property type="entry name" value="CRP FAMILY TRANSCRIPTIONAL REGULATORY PROTEIN"/>
    <property type="match status" value="1"/>
</dbReference>
<keyword evidence="1" id="KW-0805">Transcription regulation</keyword>
<dbReference type="InterPro" id="IPR014710">
    <property type="entry name" value="RmlC-like_jellyroll"/>
</dbReference>
<dbReference type="PROSITE" id="PS51063">
    <property type="entry name" value="HTH_CRP_2"/>
    <property type="match status" value="1"/>
</dbReference>
<evidence type="ECO:0000256" key="2">
    <source>
        <dbReference type="ARBA" id="ARBA00023125"/>
    </source>
</evidence>
<keyword evidence="2" id="KW-0238">DNA-binding</keyword>
<dbReference type="InterPro" id="IPR018490">
    <property type="entry name" value="cNMP-bd_dom_sf"/>
</dbReference>
<feature type="domain" description="Cyclic nucleotide-binding" evidence="4">
    <location>
        <begin position="35"/>
        <end position="138"/>
    </location>
</feature>
<dbReference type="GO" id="GO:0003677">
    <property type="term" value="F:DNA binding"/>
    <property type="evidence" value="ECO:0007669"/>
    <property type="project" value="UniProtKB-KW"/>
</dbReference>
<dbReference type="EMBL" id="NOIG01000004">
    <property type="protein sequence ID" value="OYD51701.1"/>
    <property type="molecule type" value="Genomic_DNA"/>
</dbReference>
<evidence type="ECO:0000313" key="6">
    <source>
        <dbReference type="EMBL" id="OYD51701.1"/>
    </source>
</evidence>
<name>A0A235ERR0_9BURK</name>
<comment type="caution">
    <text evidence="6">The sequence shown here is derived from an EMBL/GenBank/DDBJ whole genome shotgun (WGS) entry which is preliminary data.</text>
</comment>
<accession>A0A235ERR0</accession>
<dbReference type="Pfam" id="PF00027">
    <property type="entry name" value="cNMP_binding"/>
    <property type="match status" value="1"/>
</dbReference>
<dbReference type="SUPFAM" id="SSF51206">
    <property type="entry name" value="cAMP-binding domain-like"/>
    <property type="match status" value="1"/>
</dbReference>
<feature type="domain" description="HTH crp-type" evidence="5">
    <location>
        <begin position="169"/>
        <end position="245"/>
    </location>
</feature>
<dbReference type="SMART" id="SM00100">
    <property type="entry name" value="cNMP"/>
    <property type="match status" value="1"/>
</dbReference>
<keyword evidence="7" id="KW-1185">Reference proteome</keyword>
<reference evidence="6 7" key="1">
    <citation type="submission" date="2017-07" db="EMBL/GenBank/DDBJ databases">
        <title>Acidovorax KNDSW TSA 6 genome sequence and assembly.</title>
        <authorList>
            <person name="Mayilraj S."/>
        </authorList>
    </citation>
    <scope>NUCLEOTIDE SEQUENCE [LARGE SCALE GENOMIC DNA]</scope>
    <source>
        <strain evidence="6 7">KNDSW-TSA6</strain>
    </source>
</reference>
<proteinExistence type="predicted"/>
<dbReference type="CDD" id="cd00038">
    <property type="entry name" value="CAP_ED"/>
    <property type="match status" value="1"/>
</dbReference>
<dbReference type="GO" id="GO:0005829">
    <property type="term" value="C:cytosol"/>
    <property type="evidence" value="ECO:0007669"/>
    <property type="project" value="TreeGrafter"/>
</dbReference>
<dbReference type="Gene3D" id="2.60.120.10">
    <property type="entry name" value="Jelly Rolls"/>
    <property type="match status" value="1"/>
</dbReference>
<dbReference type="PANTHER" id="PTHR24567:SF74">
    <property type="entry name" value="HTH-TYPE TRANSCRIPTIONAL REGULATOR ARCR"/>
    <property type="match status" value="1"/>
</dbReference>
<evidence type="ECO:0000256" key="1">
    <source>
        <dbReference type="ARBA" id="ARBA00023015"/>
    </source>
</evidence>
<dbReference type="Proteomes" id="UP000215441">
    <property type="component" value="Unassembled WGS sequence"/>
</dbReference>
<dbReference type="SUPFAM" id="SSF46785">
    <property type="entry name" value="Winged helix' DNA-binding domain"/>
    <property type="match status" value="1"/>
</dbReference>
<evidence type="ECO:0000313" key="7">
    <source>
        <dbReference type="Proteomes" id="UP000215441"/>
    </source>
</evidence>
<dbReference type="InterPro" id="IPR050397">
    <property type="entry name" value="Env_Response_Regulators"/>
</dbReference>
<dbReference type="PROSITE" id="PS50042">
    <property type="entry name" value="CNMP_BINDING_3"/>
    <property type="match status" value="1"/>
</dbReference>
<gene>
    <name evidence="6" type="ORF">CBY09_06310</name>
</gene>
<dbReference type="InterPro" id="IPR012318">
    <property type="entry name" value="HTH_CRP"/>
</dbReference>